<dbReference type="AlphaFoldDB" id="A0A485KNE7"/>
<dbReference type="Gene3D" id="2.30.29.30">
    <property type="entry name" value="Pleckstrin-homology domain (PH domain)/Phosphotyrosine-binding domain (PTB)"/>
    <property type="match status" value="1"/>
</dbReference>
<dbReference type="EMBL" id="CAADRA010005176">
    <property type="protein sequence ID" value="VFT86550.1"/>
    <property type="molecule type" value="Genomic_DNA"/>
</dbReference>
<accession>A0A485KNE7</accession>
<organism evidence="3 4">
    <name type="scientific">Aphanomyces stellatus</name>
    <dbReference type="NCBI Taxonomy" id="120398"/>
    <lineage>
        <taxon>Eukaryota</taxon>
        <taxon>Sar</taxon>
        <taxon>Stramenopiles</taxon>
        <taxon>Oomycota</taxon>
        <taxon>Saprolegniomycetes</taxon>
        <taxon>Saprolegniales</taxon>
        <taxon>Verrucalvaceae</taxon>
        <taxon>Aphanomyces</taxon>
    </lineage>
</organism>
<dbReference type="EMBL" id="VJMH01005155">
    <property type="protein sequence ID" value="KAF0699790.1"/>
    <property type="molecule type" value="Genomic_DNA"/>
</dbReference>
<evidence type="ECO:0000313" key="2">
    <source>
        <dbReference type="EMBL" id="KAF0699790.1"/>
    </source>
</evidence>
<reference evidence="2" key="2">
    <citation type="submission" date="2019-06" db="EMBL/GenBank/DDBJ databases">
        <title>Genomics analysis of Aphanomyces spp. identifies a new class of oomycete effector associated with host adaptation.</title>
        <authorList>
            <person name="Gaulin E."/>
        </authorList>
    </citation>
    <scope>NUCLEOTIDE SEQUENCE</scope>
    <source>
        <strain evidence="2">CBS 578.67</strain>
    </source>
</reference>
<dbReference type="OrthoDB" id="68469at2759"/>
<evidence type="ECO:0000259" key="1">
    <source>
        <dbReference type="PROSITE" id="PS50003"/>
    </source>
</evidence>
<dbReference type="SUPFAM" id="SSF50729">
    <property type="entry name" value="PH domain-like"/>
    <property type="match status" value="1"/>
</dbReference>
<dbReference type="Proteomes" id="UP000332933">
    <property type="component" value="Unassembled WGS sequence"/>
</dbReference>
<protein>
    <submittedName>
        <fullName evidence="3">Aste57867_9671 protein</fullName>
    </submittedName>
</protein>
<dbReference type="PROSITE" id="PS50003">
    <property type="entry name" value="PH_DOMAIN"/>
    <property type="match status" value="1"/>
</dbReference>
<reference evidence="3 4" key="1">
    <citation type="submission" date="2019-03" db="EMBL/GenBank/DDBJ databases">
        <authorList>
            <person name="Gaulin E."/>
            <person name="Dumas B."/>
        </authorList>
    </citation>
    <scope>NUCLEOTIDE SEQUENCE [LARGE SCALE GENOMIC DNA]</scope>
    <source>
        <strain evidence="3">CBS 568.67</strain>
    </source>
</reference>
<proteinExistence type="predicted"/>
<gene>
    <name evidence="3" type="primary">Aste57867_9671</name>
    <name evidence="2" type="ORF">As57867_009633</name>
    <name evidence="3" type="ORF">ASTE57867_9671</name>
</gene>
<dbReference type="InterPro" id="IPR011993">
    <property type="entry name" value="PH-like_dom_sf"/>
</dbReference>
<evidence type="ECO:0000313" key="4">
    <source>
        <dbReference type="Proteomes" id="UP000332933"/>
    </source>
</evidence>
<name>A0A485KNE7_9STRA</name>
<evidence type="ECO:0000313" key="3">
    <source>
        <dbReference type="EMBL" id="VFT86550.1"/>
    </source>
</evidence>
<dbReference type="InterPro" id="IPR001849">
    <property type="entry name" value="PH_domain"/>
</dbReference>
<sequence length="310" mass="34915">MVGQPHSDILFFGTLDKRRDGAVRGGWATRLFLLTPQWLVYFRVTNKLELLGEERERVALSSITNVRVAPEEEVPPGAIEVPREFSYIEIQLDTPSKMLLMRTSKKQSISSQHWVAVIENQRQLHLNPAVNVRMPILKLPSQPIASPKPQKHLVEQTVVMVIMVDDNTDREEFVVAKKIDYGEHINLGVVKQARIGTQALMGSWDANETCWVECLGSKSLTEVEVSVMCHVVKQNPKIPSSPMVKRNPSVQSNYAWIGLAEEGASMGFLLMAMLVHFMCSISHINPDEYFKLEVLSSETTDSSNEFILNS</sequence>
<feature type="domain" description="PH" evidence="1">
    <location>
        <begin position="8"/>
        <end position="123"/>
    </location>
</feature>
<keyword evidence="4" id="KW-1185">Reference proteome</keyword>